<comment type="similarity">
    <text evidence="1 6">Belongs to the peptidase M42 family.</text>
</comment>
<dbReference type="SUPFAM" id="SSF101821">
    <property type="entry name" value="Aminopeptidase/glucanase lid domain"/>
    <property type="match status" value="1"/>
</dbReference>
<evidence type="ECO:0000256" key="7">
    <source>
        <dbReference type="PIRSR" id="PIRSR001123-1"/>
    </source>
</evidence>
<gene>
    <name evidence="9" type="ORF">FIV42_09115</name>
</gene>
<feature type="binding site" evidence="8">
    <location>
        <position position="179"/>
    </location>
    <ligand>
        <name>Zn(2+)</name>
        <dbReference type="ChEBI" id="CHEBI:29105"/>
        <label>1</label>
    </ligand>
</feature>
<feature type="binding site" evidence="8">
    <location>
        <position position="234"/>
    </location>
    <ligand>
        <name>Zn(2+)</name>
        <dbReference type="ChEBI" id="CHEBI:29105"/>
        <label>1</label>
    </ligand>
</feature>
<comment type="cofactor">
    <cofactor evidence="8">
        <name>a divalent metal cation</name>
        <dbReference type="ChEBI" id="CHEBI:60240"/>
    </cofactor>
    <text evidence="8">Binds 2 divalent metal cations per subunit.</text>
</comment>
<keyword evidence="3" id="KW-0645">Protease</keyword>
<dbReference type="PIRSF" id="PIRSF001123">
    <property type="entry name" value="PepA_GA"/>
    <property type="match status" value="1"/>
</dbReference>
<evidence type="ECO:0000313" key="10">
    <source>
        <dbReference type="Proteomes" id="UP000315995"/>
    </source>
</evidence>
<proteinExistence type="inferred from homology"/>
<dbReference type="InterPro" id="IPR023367">
    <property type="entry name" value="Peptidase_M42_dom2"/>
</dbReference>
<evidence type="ECO:0000313" key="9">
    <source>
        <dbReference type="EMBL" id="QDG50886.1"/>
    </source>
</evidence>
<dbReference type="PANTHER" id="PTHR32481:SF0">
    <property type="entry name" value="AMINOPEPTIDASE YPDE-RELATED"/>
    <property type="match status" value="1"/>
</dbReference>
<sequence length="346" mass="38162">MDLLKTLSELPGAPGREEKVRDFIKSKVDGLADEVRVDAMGNLICRVKPSGDGEGTDAQKVMLACHMDEIAFYVRKIDDDGFIRLQHLGGFDNRNLFARRVRIQTRDGEEIIGNLNPGGKPIHISDAEERKKIPKMHEFFVDTGLSKEELEGRVRPGDPVTLVAEFIEMGNLASGKCLDNRVACWVGIRVLEQLADAKTDYDVYVVFTVQEEIGIRGATTSSYEIDPDIGIAIDTTLAVDTPGVPDEHEITNLGDGVAIKIMDSYTVSHKELVDEFIELAEANEINHQYEILPLGGTDAAALQRARSGSKAITLSVPTRYIHTITETIHKDDLKATVELLTAYLTT</sequence>
<dbReference type="Gene3D" id="3.40.630.10">
    <property type="entry name" value="Zn peptidases"/>
    <property type="match status" value="1"/>
</dbReference>
<accession>A0A5B8Y4C9</accession>
<dbReference type="PANTHER" id="PTHR32481">
    <property type="entry name" value="AMINOPEPTIDASE"/>
    <property type="match status" value="1"/>
</dbReference>
<evidence type="ECO:0000256" key="6">
    <source>
        <dbReference type="PIRNR" id="PIRNR001123"/>
    </source>
</evidence>
<dbReference type="EMBL" id="CP041186">
    <property type="protein sequence ID" value="QDG50886.1"/>
    <property type="molecule type" value="Genomic_DNA"/>
</dbReference>
<accession>A0A4Y6PRE6</accession>
<dbReference type="CDD" id="cd05656">
    <property type="entry name" value="M42_Frv"/>
    <property type="match status" value="1"/>
</dbReference>
<evidence type="ECO:0000256" key="3">
    <source>
        <dbReference type="ARBA" id="ARBA00022670"/>
    </source>
</evidence>
<dbReference type="GO" id="GO:0046872">
    <property type="term" value="F:metal ion binding"/>
    <property type="evidence" value="ECO:0007669"/>
    <property type="project" value="UniProtKB-UniRule"/>
</dbReference>
<evidence type="ECO:0000256" key="8">
    <source>
        <dbReference type="PIRSR" id="PIRSR001123-2"/>
    </source>
</evidence>
<keyword evidence="10" id="KW-1185">Reference proteome</keyword>
<name>A0A4Y6PRE6_PERCE</name>
<keyword evidence="4 8" id="KW-0479">Metal-binding</keyword>
<dbReference type="GO" id="GO:0004177">
    <property type="term" value="F:aminopeptidase activity"/>
    <property type="evidence" value="ECO:0007669"/>
    <property type="project" value="UniProtKB-UniRule"/>
</dbReference>
<evidence type="ECO:0000256" key="1">
    <source>
        <dbReference type="ARBA" id="ARBA00006272"/>
    </source>
</evidence>
<feature type="binding site" evidence="8">
    <location>
        <position position="212"/>
    </location>
    <ligand>
        <name>Zn(2+)</name>
        <dbReference type="ChEBI" id="CHEBI:29105"/>
        <label>2</label>
    </ligand>
</feature>
<dbReference type="Proteomes" id="UP000315995">
    <property type="component" value="Chromosome"/>
</dbReference>
<dbReference type="OrthoDB" id="9772053at2"/>
<dbReference type="AlphaFoldDB" id="A0A4Y6PRE6"/>
<feature type="binding site" evidence="8">
    <location>
        <position position="66"/>
    </location>
    <ligand>
        <name>Zn(2+)</name>
        <dbReference type="ChEBI" id="CHEBI:29105"/>
        <label>1</label>
    </ligand>
</feature>
<dbReference type="Gene3D" id="2.40.30.40">
    <property type="entry name" value="Peptidase M42, domain 2"/>
    <property type="match status" value="1"/>
</dbReference>
<feature type="binding site" evidence="8">
    <location>
        <position position="179"/>
    </location>
    <ligand>
        <name>Zn(2+)</name>
        <dbReference type="ChEBI" id="CHEBI:29105"/>
        <label>2</label>
    </ligand>
</feature>
<dbReference type="RefSeq" id="WP_141197378.1">
    <property type="nucleotide sequence ID" value="NZ_CP041186.1"/>
</dbReference>
<evidence type="ECO:0000256" key="5">
    <source>
        <dbReference type="ARBA" id="ARBA00022801"/>
    </source>
</evidence>
<dbReference type="Pfam" id="PF05343">
    <property type="entry name" value="Peptidase_M42"/>
    <property type="match status" value="1"/>
</dbReference>
<keyword evidence="5" id="KW-0378">Hydrolase</keyword>
<dbReference type="GO" id="GO:0006508">
    <property type="term" value="P:proteolysis"/>
    <property type="evidence" value="ECO:0007669"/>
    <property type="project" value="UniProtKB-KW"/>
</dbReference>
<organism evidence="9 10">
    <name type="scientific">Persicimonas caeni</name>
    <dbReference type="NCBI Taxonomy" id="2292766"/>
    <lineage>
        <taxon>Bacteria</taxon>
        <taxon>Deltaproteobacteria</taxon>
        <taxon>Bradymonadales</taxon>
        <taxon>Bradymonadaceae</taxon>
        <taxon>Persicimonas</taxon>
    </lineage>
</organism>
<protein>
    <submittedName>
        <fullName evidence="9">M42 family metallopeptidase</fullName>
    </submittedName>
</protein>
<feature type="active site" description="Proton acceptor" evidence="7">
    <location>
        <position position="211"/>
    </location>
</feature>
<evidence type="ECO:0000256" key="4">
    <source>
        <dbReference type="ARBA" id="ARBA00022723"/>
    </source>
</evidence>
<evidence type="ECO:0000256" key="2">
    <source>
        <dbReference type="ARBA" id="ARBA00022438"/>
    </source>
</evidence>
<reference evidence="9 10" key="1">
    <citation type="submission" date="2019-06" db="EMBL/GenBank/DDBJ databases">
        <title>Persicimonas caeni gen. nov., sp. nov., a predatory bacterium isolated from solar saltern.</title>
        <authorList>
            <person name="Wang S."/>
        </authorList>
    </citation>
    <scope>NUCLEOTIDE SEQUENCE [LARGE SCALE GENOMIC DNA]</scope>
    <source>
        <strain evidence="9 10">YN101</strain>
    </source>
</reference>
<dbReference type="InterPro" id="IPR008007">
    <property type="entry name" value="Peptidase_M42"/>
</dbReference>
<feature type="binding site" evidence="8">
    <location>
        <position position="322"/>
    </location>
    <ligand>
        <name>Zn(2+)</name>
        <dbReference type="ChEBI" id="CHEBI:29105"/>
        <label>2</label>
    </ligand>
</feature>
<dbReference type="InterPro" id="IPR051464">
    <property type="entry name" value="Peptidase_M42_aminopept"/>
</dbReference>
<dbReference type="SUPFAM" id="SSF53187">
    <property type="entry name" value="Zn-dependent exopeptidases"/>
    <property type="match status" value="1"/>
</dbReference>
<keyword evidence="2" id="KW-0031">Aminopeptidase</keyword>